<evidence type="ECO:0000313" key="1">
    <source>
        <dbReference type="EMBL" id="KAI4860193.1"/>
    </source>
</evidence>
<dbReference type="EMBL" id="MU393596">
    <property type="protein sequence ID" value="KAI4860193.1"/>
    <property type="molecule type" value="Genomic_DNA"/>
</dbReference>
<protein>
    <submittedName>
        <fullName evidence="1">Uncharacterized protein</fullName>
    </submittedName>
</protein>
<proteinExistence type="predicted"/>
<keyword evidence="2" id="KW-1185">Reference proteome</keyword>
<comment type="caution">
    <text evidence="1">The sequence shown here is derived from an EMBL/GenBank/DDBJ whole genome shotgun (WGS) entry which is preliminary data.</text>
</comment>
<accession>A0ACB9YM11</accession>
<evidence type="ECO:0000313" key="2">
    <source>
        <dbReference type="Proteomes" id="UP001497700"/>
    </source>
</evidence>
<dbReference type="Proteomes" id="UP001497700">
    <property type="component" value="Unassembled WGS sequence"/>
</dbReference>
<organism evidence="1 2">
    <name type="scientific">Hypoxylon rubiginosum</name>
    <dbReference type="NCBI Taxonomy" id="110542"/>
    <lineage>
        <taxon>Eukaryota</taxon>
        <taxon>Fungi</taxon>
        <taxon>Dikarya</taxon>
        <taxon>Ascomycota</taxon>
        <taxon>Pezizomycotina</taxon>
        <taxon>Sordariomycetes</taxon>
        <taxon>Xylariomycetidae</taxon>
        <taxon>Xylariales</taxon>
        <taxon>Hypoxylaceae</taxon>
        <taxon>Hypoxylon</taxon>
    </lineage>
</organism>
<sequence>MSRNNFDGHSPKTLVICQTNSQAIVTAHVRGVRHGHVEPGVPGSLVVFDFQFGSQTMRNRIKSAFISIKFTGQTDDSNHGPGVVDLAPQGSMRLFPRARDEIRRTGFNASVGVGGTAGIGGIGWERETTRVNYSATLLRGGVALKGRSRGEPNTAQWFLEENDTTKEGLTCKLRCAVLLARTDSDPFQAKVTVKTTISGILFQGTHLLEGPRDDPVIFNPKTDSPIDLTGGKLGGVESENLGAADLKSFAHLELHAQFLSLDSSEDLPGPEQSLEDGPPVSSDEWKEGETRDQILLGFARGEYDSSFQFNSFHTISSLNLYLYQHRLVKLERELKKKIRDRVEIDDAEADNLARLLREYHEALKAFKELSVYEGLDGQTAINTTVEMRNKLNDENYSWDSDLSMIDILGEPTKDDVRGWVQKRLNHLQSWGQKDRTEEIVTTAKIEPENGVLGVGVPGTIGASWERRQTRLVASSSLSQPRRLGISPTADKLAGFLVAFIGGAFLIAPMCELAYVESKKWQIISVVLWVLFFAFSVVATSKAKNVELLGATAAYAAVLVVFVGQSQT</sequence>
<gene>
    <name evidence="1" type="ORF">F4820DRAFT_120402</name>
</gene>
<name>A0ACB9YM11_9PEZI</name>
<reference evidence="1 2" key="1">
    <citation type="journal article" date="2022" name="New Phytol.">
        <title>Ecological generalism drives hyperdiversity of secondary metabolite gene clusters in xylarialean endophytes.</title>
        <authorList>
            <person name="Franco M.E.E."/>
            <person name="Wisecaver J.H."/>
            <person name="Arnold A.E."/>
            <person name="Ju Y.M."/>
            <person name="Slot J.C."/>
            <person name="Ahrendt S."/>
            <person name="Moore L.P."/>
            <person name="Eastman K.E."/>
            <person name="Scott K."/>
            <person name="Konkel Z."/>
            <person name="Mondo S.J."/>
            <person name="Kuo A."/>
            <person name="Hayes R.D."/>
            <person name="Haridas S."/>
            <person name="Andreopoulos B."/>
            <person name="Riley R."/>
            <person name="LaButti K."/>
            <person name="Pangilinan J."/>
            <person name="Lipzen A."/>
            <person name="Amirebrahimi M."/>
            <person name="Yan J."/>
            <person name="Adam C."/>
            <person name="Keymanesh K."/>
            <person name="Ng V."/>
            <person name="Louie K."/>
            <person name="Northen T."/>
            <person name="Drula E."/>
            <person name="Henrissat B."/>
            <person name="Hsieh H.M."/>
            <person name="Youens-Clark K."/>
            <person name="Lutzoni F."/>
            <person name="Miadlikowska J."/>
            <person name="Eastwood D.C."/>
            <person name="Hamelin R.C."/>
            <person name="Grigoriev I.V."/>
            <person name="U'Ren J.M."/>
        </authorList>
    </citation>
    <scope>NUCLEOTIDE SEQUENCE [LARGE SCALE GENOMIC DNA]</scope>
    <source>
        <strain evidence="1 2">CBS 119005</strain>
    </source>
</reference>